<gene>
    <name evidence="1" type="primary">ORF204735</name>
</gene>
<sequence>LSANSYLENKATSKSKIWISKGEIKCCHEDKLGTTKAKDSKPDRNYSQHLIDCATRSNERV</sequence>
<dbReference type="AlphaFoldDB" id="A0A0B7BQ33"/>
<reference evidence="1" key="1">
    <citation type="submission" date="2014-12" db="EMBL/GenBank/DDBJ databases">
        <title>Insight into the proteome of Arion vulgaris.</title>
        <authorList>
            <person name="Aradska J."/>
            <person name="Bulat T."/>
            <person name="Smidak R."/>
            <person name="Sarate P."/>
            <person name="Gangsoo J."/>
            <person name="Sialana F."/>
            <person name="Bilban M."/>
            <person name="Lubec G."/>
        </authorList>
    </citation>
    <scope>NUCLEOTIDE SEQUENCE</scope>
    <source>
        <tissue evidence="1">Skin</tissue>
    </source>
</reference>
<feature type="non-terminal residue" evidence="1">
    <location>
        <position position="1"/>
    </location>
</feature>
<name>A0A0B7BQ33_9EUPU</name>
<evidence type="ECO:0000313" key="1">
    <source>
        <dbReference type="EMBL" id="CEK94967.1"/>
    </source>
</evidence>
<dbReference type="EMBL" id="HACG01048102">
    <property type="protein sequence ID" value="CEK94967.1"/>
    <property type="molecule type" value="Transcribed_RNA"/>
</dbReference>
<organism evidence="1">
    <name type="scientific">Arion vulgaris</name>
    <dbReference type="NCBI Taxonomy" id="1028688"/>
    <lineage>
        <taxon>Eukaryota</taxon>
        <taxon>Metazoa</taxon>
        <taxon>Spiralia</taxon>
        <taxon>Lophotrochozoa</taxon>
        <taxon>Mollusca</taxon>
        <taxon>Gastropoda</taxon>
        <taxon>Heterobranchia</taxon>
        <taxon>Euthyneura</taxon>
        <taxon>Panpulmonata</taxon>
        <taxon>Eupulmonata</taxon>
        <taxon>Stylommatophora</taxon>
        <taxon>Helicina</taxon>
        <taxon>Arionoidea</taxon>
        <taxon>Arionidae</taxon>
        <taxon>Arion</taxon>
    </lineage>
</organism>
<proteinExistence type="predicted"/>
<accession>A0A0B7BQ33</accession>
<protein>
    <submittedName>
        <fullName evidence="1">Uncharacterized protein</fullName>
    </submittedName>
</protein>